<sequence>MGISGLGLALLTLASHQVLTSLGAPAAAEATTPGKQSGEQGQVVSGVGGSAAGINGGSSSSWDKVWSPNFQDYWGVFQPAFENNSMSNVSVHAGEVAFLPCPVRFLGDRSTLPSIIT</sequence>
<evidence type="ECO:0000313" key="4">
    <source>
        <dbReference type="Proteomes" id="UP000678499"/>
    </source>
</evidence>
<dbReference type="EMBL" id="OA882786">
    <property type="protein sequence ID" value="CAD7276931.1"/>
    <property type="molecule type" value="Genomic_DNA"/>
</dbReference>
<evidence type="ECO:0000256" key="1">
    <source>
        <dbReference type="SAM" id="MobiDB-lite"/>
    </source>
</evidence>
<feature type="region of interest" description="Disordered" evidence="1">
    <location>
        <begin position="27"/>
        <end position="50"/>
    </location>
</feature>
<organism evidence="3">
    <name type="scientific">Notodromas monacha</name>
    <dbReference type="NCBI Taxonomy" id="399045"/>
    <lineage>
        <taxon>Eukaryota</taxon>
        <taxon>Metazoa</taxon>
        <taxon>Ecdysozoa</taxon>
        <taxon>Arthropoda</taxon>
        <taxon>Crustacea</taxon>
        <taxon>Oligostraca</taxon>
        <taxon>Ostracoda</taxon>
        <taxon>Podocopa</taxon>
        <taxon>Podocopida</taxon>
        <taxon>Cypridocopina</taxon>
        <taxon>Cypridoidea</taxon>
        <taxon>Cyprididae</taxon>
        <taxon>Notodromas</taxon>
    </lineage>
</organism>
<evidence type="ECO:0000313" key="3">
    <source>
        <dbReference type="EMBL" id="CAD7276931.1"/>
    </source>
</evidence>
<gene>
    <name evidence="3" type="ORF">NMOB1V02_LOCUS4674</name>
</gene>
<dbReference type="Proteomes" id="UP000678499">
    <property type="component" value="Unassembled WGS sequence"/>
</dbReference>
<evidence type="ECO:0000256" key="2">
    <source>
        <dbReference type="SAM" id="SignalP"/>
    </source>
</evidence>
<dbReference type="EMBL" id="CAJPEX010000749">
    <property type="protein sequence ID" value="CAG0917083.1"/>
    <property type="molecule type" value="Genomic_DNA"/>
</dbReference>
<protein>
    <submittedName>
        <fullName evidence="3">Uncharacterized protein</fullName>
    </submittedName>
</protein>
<keyword evidence="2" id="KW-0732">Signal</keyword>
<dbReference type="AlphaFoldDB" id="A0A7R9BKV0"/>
<keyword evidence="4" id="KW-1185">Reference proteome</keyword>
<feature type="chain" id="PRO_5036210179" evidence="2">
    <location>
        <begin position="31"/>
        <end position="117"/>
    </location>
</feature>
<dbReference type="OrthoDB" id="10031887at2759"/>
<feature type="signal peptide" evidence="2">
    <location>
        <begin position="1"/>
        <end position="30"/>
    </location>
</feature>
<proteinExistence type="predicted"/>
<feature type="compositionally biased region" description="Low complexity" evidence="1">
    <location>
        <begin position="27"/>
        <end position="45"/>
    </location>
</feature>
<reference evidence="3" key="1">
    <citation type="submission" date="2020-11" db="EMBL/GenBank/DDBJ databases">
        <authorList>
            <person name="Tran Van P."/>
        </authorList>
    </citation>
    <scope>NUCLEOTIDE SEQUENCE</scope>
</reference>
<accession>A0A7R9BKV0</accession>
<name>A0A7R9BKV0_9CRUS</name>